<dbReference type="PROSITE" id="PS51194">
    <property type="entry name" value="HELICASE_CTER"/>
    <property type="match status" value="1"/>
</dbReference>
<evidence type="ECO:0000259" key="8">
    <source>
        <dbReference type="PROSITE" id="PS51194"/>
    </source>
</evidence>
<feature type="domain" description="Helicase C-terminal" evidence="8">
    <location>
        <begin position="278"/>
        <end position="395"/>
    </location>
</feature>
<reference evidence="9 10" key="1">
    <citation type="journal article" date="2019" name="Int. J. Syst. Evol. Microbiol.">
        <title>The Global Catalogue of Microorganisms (GCM) 10K type strain sequencing project: providing services to taxonomists for standard genome sequencing and annotation.</title>
        <authorList>
            <consortium name="The Broad Institute Genomics Platform"/>
            <consortium name="The Broad Institute Genome Sequencing Center for Infectious Disease"/>
            <person name="Wu L."/>
            <person name="Ma J."/>
        </authorList>
    </citation>
    <scope>NUCLEOTIDE SEQUENCE [LARGE SCALE GENOMIC DNA]</scope>
    <source>
        <strain evidence="9 10">JCM 9088</strain>
    </source>
</reference>
<keyword evidence="10" id="KW-1185">Reference proteome</keyword>
<evidence type="ECO:0000313" key="10">
    <source>
        <dbReference type="Proteomes" id="UP001500403"/>
    </source>
</evidence>
<keyword evidence="3 9" id="KW-0347">Helicase</keyword>
<dbReference type="PANTHER" id="PTHR47959:SF13">
    <property type="entry name" value="ATP-DEPENDENT RNA HELICASE RHLE"/>
    <property type="match status" value="1"/>
</dbReference>
<evidence type="ECO:0000259" key="7">
    <source>
        <dbReference type="PROSITE" id="PS51192"/>
    </source>
</evidence>
<dbReference type="SUPFAM" id="SSF52540">
    <property type="entry name" value="P-loop containing nucleoside triphosphate hydrolases"/>
    <property type="match status" value="2"/>
</dbReference>
<dbReference type="CDD" id="cd00268">
    <property type="entry name" value="DEADc"/>
    <property type="match status" value="1"/>
</dbReference>
<dbReference type="Pfam" id="PF00270">
    <property type="entry name" value="DEAD"/>
    <property type="match status" value="1"/>
</dbReference>
<dbReference type="InterPro" id="IPR044742">
    <property type="entry name" value="DEAD/DEAH_RhlB"/>
</dbReference>
<dbReference type="PANTHER" id="PTHR47959">
    <property type="entry name" value="ATP-DEPENDENT RNA HELICASE RHLE-RELATED"/>
    <property type="match status" value="1"/>
</dbReference>
<dbReference type="SMART" id="SM00487">
    <property type="entry name" value="DEXDc"/>
    <property type="match status" value="1"/>
</dbReference>
<feature type="compositionally biased region" description="Basic and acidic residues" evidence="6">
    <location>
        <begin position="1"/>
        <end position="11"/>
    </location>
</feature>
<comment type="similarity">
    <text evidence="5">Belongs to the DEAD box helicase family.</text>
</comment>
<organism evidence="9 10">
    <name type="scientific">Streptomyces enissocaesilis</name>
    <dbReference type="NCBI Taxonomy" id="332589"/>
    <lineage>
        <taxon>Bacteria</taxon>
        <taxon>Bacillati</taxon>
        <taxon>Actinomycetota</taxon>
        <taxon>Actinomycetes</taxon>
        <taxon>Kitasatosporales</taxon>
        <taxon>Streptomycetaceae</taxon>
        <taxon>Streptomyces</taxon>
        <taxon>Streptomyces rochei group</taxon>
    </lineage>
</organism>
<dbReference type="CDD" id="cd18787">
    <property type="entry name" value="SF2_C_DEAD"/>
    <property type="match status" value="1"/>
</dbReference>
<accession>A0ABN3XB98</accession>
<dbReference type="InterPro" id="IPR011545">
    <property type="entry name" value="DEAD/DEAH_box_helicase_dom"/>
</dbReference>
<name>A0ABN3XB98_9ACTN</name>
<feature type="compositionally biased region" description="Low complexity" evidence="6">
    <location>
        <begin position="28"/>
        <end position="41"/>
    </location>
</feature>
<keyword evidence="4" id="KW-0067">ATP-binding</keyword>
<evidence type="ECO:0000256" key="5">
    <source>
        <dbReference type="ARBA" id="ARBA00038437"/>
    </source>
</evidence>
<protein>
    <submittedName>
        <fullName evidence="9">DEAD/DEAH box helicase</fullName>
    </submittedName>
</protein>
<dbReference type="EMBL" id="BAAAUD010000034">
    <property type="protein sequence ID" value="GAA2943698.1"/>
    <property type="molecule type" value="Genomic_DNA"/>
</dbReference>
<evidence type="ECO:0000313" key="9">
    <source>
        <dbReference type="EMBL" id="GAA2943698.1"/>
    </source>
</evidence>
<evidence type="ECO:0000256" key="2">
    <source>
        <dbReference type="ARBA" id="ARBA00022801"/>
    </source>
</evidence>
<dbReference type="Pfam" id="PF00271">
    <property type="entry name" value="Helicase_C"/>
    <property type="match status" value="1"/>
</dbReference>
<dbReference type="InterPro" id="IPR050079">
    <property type="entry name" value="DEAD_box_RNA_helicase"/>
</dbReference>
<dbReference type="Proteomes" id="UP001500403">
    <property type="component" value="Unassembled WGS sequence"/>
</dbReference>
<dbReference type="InterPro" id="IPR001650">
    <property type="entry name" value="Helicase_C-like"/>
</dbReference>
<feature type="domain" description="Helicase ATP-binding" evidence="7">
    <location>
        <begin position="94"/>
        <end position="267"/>
    </location>
</feature>
<evidence type="ECO:0000256" key="4">
    <source>
        <dbReference type="ARBA" id="ARBA00022840"/>
    </source>
</evidence>
<keyword evidence="1" id="KW-0547">Nucleotide-binding</keyword>
<dbReference type="PROSITE" id="PS51192">
    <property type="entry name" value="HELICASE_ATP_BIND_1"/>
    <property type="match status" value="1"/>
</dbReference>
<dbReference type="InterPro" id="IPR027417">
    <property type="entry name" value="P-loop_NTPase"/>
</dbReference>
<gene>
    <name evidence="9" type="ORF">GCM10010446_31210</name>
</gene>
<evidence type="ECO:0000256" key="1">
    <source>
        <dbReference type="ARBA" id="ARBA00022741"/>
    </source>
</evidence>
<evidence type="ECO:0000256" key="3">
    <source>
        <dbReference type="ARBA" id="ARBA00022806"/>
    </source>
</evidence>
<keyword evidence="2" id="KW-0378">Hydrolase</keyword>
<feature type="region of interest" description="Disordered" evidence="6">
    <location>
        <begin position="1"/>
        <end position="41"/>
    </location>
</feature>
<proteinExistence type="inferred from homology"/>
<dbReference type="SMART" id="SM00490">
    <property type="entry name" value="HELICc"/>
    <property type="match status" value="1"/>
</dbReference>
<dbReference type="Gene3D" id="3.40.50.300">
    <property type="entry name" value="P-loop containing nucleotide triphosphate hydrolases"/>
    <property type="match status" value="2"/>
</dbReference>
<comment type="caution">
    <text evidence="9">The sequence shown here is derived from an EMBL/GenBank/DDBJ whole genome shotgun (WGS) entry which is preliminary data.</text>
</comment>
<dbReference type="InterPro" id="IPR014001">
    <property type="entry name" value="Helicase_ATP-bd"/>
</dbReference>
<evidence type="ECO:0000256" key="6">
    <source>
        <dbReference type="SAM" id="MobiDB-lite"/>
    </source>
</evidence>
<sequence>MNRTRTNDRSVRTRNGGADAGKGGSRFGSPAPRRSGGYGRRSAAVQGEFALPRTLPPALPAVEGFAALDMPEQLLAELGRQGVTAPFPIQGATLPNSLAGRDVLSRGRTGSGKTLAFGLALLARTAGQRAEPRRPLGLILVPTREPARQVTEALTPYARSVGLRLATVVGGMSIGRQAGALRDGAEVVVATPGRLEDLIDRGDCRLNRVGITVPDEADQMADMGFMPQVTALLDQVRPEGRRMLFSATLDRNVDLLVRRCLTDPVVHSVDPSAGAVTTMEHHVLHVQGADKHAATTEIAARDGRVIMFLDTRHAVDRLTQDLFNNGVRAAAPHGGKSQPQRTRTLAQFKTGHVSRLAATNVAARGIHVDNLDLVVNVGPGVDEQGCAPGVLVLSR</sequence>
<dbReference type="GO" id="GO:0004386">
    <property type="term" value="F:helicase activity"/>
    <property type="evidence" value="ECO:0007669"/>
    <property type="project" value="UniProtKB-KW"/>
</dbReference>